<gene>
    <name evidence="1" type="ORF">ARMOST_06161</name>
</gene>
<protein>
    <submittedName>
        <fullName evidence="1">Uncharacterized protein</fullName>
    </submittedName>
</protein>
<sequence length="220" mass="24698">MPCLNACLQVASLAEASGIPYIEKLAKVTVAVMELLEQRGKNKKDVKALCESIANTVVVINTVVTMQEEVGAACFKDVCAEMEAYLTSLAQDLKGEIERKHTGFKGFFKTKELQEAIQDYRIRVNDLKTDFLIHCLLMFVNQRTQRDPTLLMADIRNKEDTVPNGEFLEAMCEVKTHNSGRGLHWIEAVAFYAEAVPSFILFTIEYHYSGYNHHIGTSGT</sequence>
<dbReference type="Proteomes" id="UP000219338">
    <property type="component" value="Unassembled WGS sequence"/>
</dbReference>
<dbReference type="OrthoDB" id="3017812at2759"/>
<keyword evidence="2" id="KW-1185">Reference proteome</keyword>
<dbReference type="OMA" id="DVCAEME"/>
<evidence type="ECO:0000313" key="1">
    <source>
        <dbReference type="EMBL" id="SJL02823.1"/>
    </source>
</evidence>
<reference evidence="2" key="1">
    <citation type="journal article" date="2017" name="Nat. Ecol. Evol.">
        <title>Genome expansion and lineage-specific genetic innovations in the forest pathogenic fungi Armillaria.</title>
        <authorList>
            <person name="Sipos G."/>
            <person name="Prasanna A.N."/>
            <person name="Walter M.C."/>
            <person name="O'Connor E."/>
            <person name="Balint B."/>
            <person name="Krizsan K."/>
            <person name="Kiss B."/>
            <person name="Hess J."/>
            <person name="Varga T."/>
            <person name="Slot J."/>
            <person name="Riley R."/>
            <person name="Boka B."/>
            <person name="Rigling D."/>
            <person name="Barry K."/>
            <person name="Lee J."/>
            <person name="Mihaltcheva S."/>
            <person name="LaButti K."/>
            <person name="Lipzen A."/>
            <person name="Waldron R."/>
            <person name="Moloney N.M."/>
            <person name="Sperisen C."/>
            <person name="Kredics L."/>
            <person name="Vagvoelgyi C."/>
            <person name="Patrignani A."/>
            <person name="Fitzpatrick D."/>
            <person name="Nagy I."/>
            <person name="Doyle S."/>
            <person name="Anderson J.B."/>
            <person name="Grigoriev I.V."/>
            <person name="Gueldener U."/>
            <person name="Muensterkoetter M."/>
            <person name="Nagy L.G."/>
        </authorList>
    </citation>
    <scope>NUCLEOTIDE SEQUENCE [LARGE SCALE GENOMIC DNA]</scope>
    <source>
        <strain evidence="2">C18/9</strain>
    </source>
</reference>
<organism evidence="1 2">
    <name type="scientific">Armillaria ostoyae</name>
    <name type="common">Armillaria root rot fungus</name>
    <dbReference type="NCBI Taxonomy" id="47428"/>
    <lineage>
        <taxon>Eukaryota</taxon>
        <taxon>Fungi</taxon>
        <taxon>Dikarya</taxon>
        <taxon>Basidiomycota</taxon>
        <taxon>Agaricomycotina</taxon>
        <taxon>Agaricomycetes</taxon>
        <taxon>Agaricomycetidae</taxon>
        <taxon>Agaricales</taxon>
        <taxon>Marasmiineae</taxon>
        <taxon>Physalacriaceae</taxon>
        <taxon>Armillaria</taxon>
    </lineage>
</organism>
<name>A0A284R280_ARMOS</name>
<evidence type="ECO:0000313" key="2">
    <source>
        <dbReference type="Proteomes" id="UP000219338"/>
    </source>
</evidence>
<accession>A0A284R280</accession>
<dbReference type="AlphaFoldDB" id="A0A284R280"/>
<dbReference type="EMBL" id="FUEG01000004">
    <property type="protein sequence ID" value="SJL02823.1"/>
    <property type="molecule type" value="Genomic_DNA"/>
</dbReference>
<proteinExistence type="predicted"/>